<evidence type="ECO:0000259" key="3">
    <source>
        <dbReference type="PROSITE" id="PS50158"/>
    </source>
</evidence>
<name>A0A699HXC6_TANCI</name>
<keyword evidence="1" id="KW-0863">Zinc-finger</keyword>
<dbReference type="GO" id="GO:0008270">
    <property type="term" value="F:zinc ion binding"/>
    <property type="evidence" value="ECO:0007669"/>
    <property type="project" value="UniProtKB-KW"/>
</dbReference>
<feature type="non-terminal residue" evidence="4">
    <location>
        <position position="182"/>
    </location>
</feature>
<protein>
    <recommendedName>
        <fullName evidence="3">CCHC-type domain-containing protein</fullName>
    </recommendedName>
</protein>
<dbReference type="EMBL" id="BKCJ010225661">
    <property type="protein sequence ID" value="GEY95132.1"/>
    <property type="molecule type" value="Genomic_DNA"/>
</dbReference>
<evidence type="ECO:0000256" key="1">
    <source>
        <dbReference type="PROSITE-ProRule" id="PRU00047"/>
    </source>
</evidence>
<dbReference type="SMART" id="SM00343">
    <property type="entry name" value="ZnF_C2HC"/>
    <property type="match status" value="2"/>
</dbReference>
<sequence>MREEFCPINEMQKLETKFWNHAMVGDGHAAYTDRFQELARLVPHLVTPENKRIERNGSLKKNPKKRGNSREPSRDRNVKDDNKRTRTENAFTITANPVRREYTGAAPKYAYCNLHHSPESPCRACFSCNRLGHLAKDCRVVPRMVNPVNARNPIAARGACFECGGTNHFNAACPRLDQAQRP</sequence>
<reference evidence="4" key="1">
    <citation type="journal article" date="2019" name="Sci. Rep.">
        <title>Draft genome of Tanacetum cinerariifolium, the natural source of mosquito coil.</title>
        <authorList>
            <person name="Yamashiro T."/>
            <person name="Shiraishi A."/>
            <person name="Satake H."/>
            <person name="Nakayama K."/>
        </authorList>
    </citation>
    <scope>NUCLEOTIDE SEQUENCE</scope>
</reference>
<dbReference type="SUPFAM" id="SSF57756">
    <property type="entry name" value="Retrovirus zinc finger-like domains"/>
    <property type="match status" value="1"/>
</dbReference>
<proteinExistence type="predicted"/>
<feature type="compositionally biased region" description="Basic and acidic residues" evidence="2">
    <location>
        <begin position="68"/>
        <end position="87"/>
    </location>
</feature>
<dbReference type="GO" id="GO:0003676">
    <property type="term" value="F:nucleic acid binding"/>
    <property type="evidence" value="ECO:0007669"/>
    <property type="project" value="InterPro"/>
</dbReference>
<evidence type="ECO:0000313" key="4">
    <source>
        <dbReference type="EMBL" id="GEY95132.1"/>
    </source>
</evidence>
<evidence type="ECO:0000256" key="2">
    <source>
        <dbReference type="SAM" id="MobiDB-lite"/>
    </source>
</evidence>
<gene>
    <name evidence="4" type="ORF">Tci_467106</name>
</gene>
<dbReference type="InterPro" id="IPR036875">
    <property type="entry name" value="Znf_CCHC_sf"/>
</dbReference>
<comment type="caution">
    <text evidence="4">The sequence shown here is derived from an EMBL/GenBank/DDBJ whole genome shotgun (WGS) entry which is preliminary data.</text>
</comment>
<feature type="region of interest" description="Disordered" evidence="2">
    <location>
        <begin position="49"/>
        <end position="88"/>
    </location>
</feature>
<accession>A0A699HXC6</accession>
<dbReference type="Gene3D" id="4.10.60.10">
    <property type="entry name" value="Zinc finger, CCHC-type"/>
    <property type="match status" value="1"/>
</dbReference>
<keyword evidence="1" id="KW-0479">Metal-binding</keyword>
<dbReference type="PROSITE" id="PS50158">
    <property type="entry name" value="ZF_CCHC"/>
    <property type="match status" value="1"/>
</dbReference>
<organism evidence="4">
    <name type="scientific">Tanacetum cinerariifolium</name>
    <name type="common">Dalmatian daisy</name>
    <name type="synonym">Chrysanthemum cinerariifolium</name>
    <dbReference type="NCBI Taxonomy" id="118510"/>
    <lineage>
        <taxon>Eukaryota</taxon>
        <taxon>Viridiplantae</taxon>
        <taxon>Streptophyta</taxon>
        <taxon>Embryophyta</taxon>
        <taxon>Tracheophyta</taxon>
        <taxon>Spermatophyta</taxon>
        <taxon>Magnoliopsida</taxon>
        <taxon>eudicotyledons</taxon>
        <taxon>Gunneridae</taxon>
        <taxon>Pentapetalae</taxon>
        <taxon>asterids</taxon>
        <taxon>campanulids</taxon>
        <taxon>Asterales</taxon>
        <taxon>Asteraceae</taxon>
        <taxon>Asteroideae</taxon>
        <taxon>Anthemideae</taxon>
        <taxon>Anthemidinae</taxon>
        <taxon>Tanacetum</taxon>
    </lineage>
</organism>
<dbReference type="AlphaFoldDB" id="A0A699HXC6"/>
<feature type="domain" description="CCHC-type" evidence="3">
    <location>
        <begin position="125"/>
        <end position="139"/>
    </location>
</feature>
<dbReference type="InterPro" id="IPR001878">
    <property type="entry name" value="Znf_CCHC"/>
</dbReference>
<keyword evidence="1" id="KW-0862">Zinc</keyword>
<dbReference type="Pfam" id="PF00098">
    <property type="entry name" value="zf-CCHC"/>
    <property type="match status" value="1"/>
</dbReference>